<dbReference type="GO" id="GO:0007026">
    <property type="term" value="P:negative regulation of microtubule depolymerization"/>
    <property type="evidence" value="ECO:0007669"/>
    <property type="project" value="TreeGrafter"/>
</dbReference>
<dbReference type="InterPro" id="IPR011989">
    <property type="entry name" value="ARM-like"/>
</dbReference>
<dbReference type="InterPro" id="IPR026818">
    <property type="entry name" value="Apc_fam"/>
</dbReference>
<dbReference type="GO" id="GO:0008017">
    <property type="term" value="F:microtubule binding"/>
    <property type="evidence" value="ECO:0007669"/>
    <property type="project" value="TreeGrafter"/>
</dbReference>
<dbReference type="WBParaSite" id="Hba_00637">
    <property type="protein sequence ID" value="Hba_00637"/>
    <property type="gene ID" value="Hba_00637"/>
</dbReference>
<evidence type="ECO:0000256" key="1">
    <source>
        <dbReference type="ARBA" id="ARBA00009051"/>
    </source>
</evidence>
<evidence type="ECO:0000313" key="4">
    <source>
        <dbReference type="Proteomes" id="UP000095283"/>
    </source>
</evidence>
<comment type="similarity">
    <text evidence="1">Belongs to the adenomatous polyposis coli (APC) family.</text>
</comment>
<dbReference type="GO" id="GO:0001708">
    <property type="term" value="P:cell fate specification"/>
    <property type="evidence" value="ECO:0007669"/>
    <property type="project" value="TreeGrafter"/>
</dbReference>
<organism evidence="4 5">
    <name type="scientific">Heterorhabditis bacteriophora</name>
    <name type="common">Entomopathogenic nematode worm</name>
    <dbReference type="NCBI Taxonomy" id="37862"/>
    <lineage>
        <taxon>Eukaryota</taxon>
        <taxon>Metazoa</taxon>
        <taxon>Ecdysozoa</taxon>
        <taxon>Nematoda</taxon>
        <taxon>Chromadorea</taxon>
        <taxon>Rhabditida</taxon>
        <taxon>Rhabditina</taxon>
        <taxon>Rhabditomorpha</taxon>
        <taxon>Strongyloidea</taxon>
        <taxon>Heterorhabditidae</taxon>
        <taxon>Heterorhabditis</taxon>
    </lineage>
</organism>
<dbReference type="GO" id="GO:0005881">
    <property type="term" value="C:cytoplasmic microtubule"/>
    <property type="evidence" value="ECO:0007669"/>
    <property type="project" value="TreeGrafter"/>
</dbReference>
<dbReference type="AlphaFoldDB" id="A0A1I7W7M3"/>
<dbReference type="GO" id="GO:0090090">
    <property type="term" value="P:negative regulation of canonical Wnt signaling pathway"/>
    <property type="evidence" value="ECO:0007669"/>
    <property type="project" value="TreeGrafter"/>
</dbReference>
<proteinExistence type="inferred from homology"/>
<evidence type="ECO:0000313" key="5">
    <source>
        <dbReference type="WBParaSite" id="Hba_00637"/>
    </source>
</evidence>
<keyword evidence="4" id="KW-1185">Reference proteome</keyword>
<reference evidence="5" key="1">
    <citation type="submission" date="2016-11" db="UniProtKB">
        <authorList>
            <consortium name="WormBaseParasite"/>
        </authorList>
    </citation>
    <scope>IDENTIFICATION</scope>
</reference>
<protein>
    <submittedName>
        <fullName evidence="5">Adenomatous polyposis coli protein</fullName>
    </submittedName>
</protein>
<evidence type="ECO:0000256" key="3">
    <source>
        <dbReference type="SAM" id="MobiDB-lite"/>
    </source>
</evidence>
<dbReference type="GO" id="GO:0045295">
    <property type="term" value="F:gamma-catenin binding"/>
    <property type="evidence" value="ECO:0007669"/>
    <property type="project" value="TreeGrafter"/>
</dbReference>
<name>A0A1I7W7M3_HETBA</name>
<dbReference type="PANTHER" id="PTHR12607:SF12">
    <property type="entry name" value="APC-LIKE, ISOFORM A-RELATED"/>
    <property type="match status" value="1"/>
</dbReference>
<dbReference type="GO" id="GO:0030877">
    <property type="term" value="C:beta-catenin destruction complex"/>
    <property type="evidence" value="ECO:0007669"/>
    <property type="project" value="TreeGrafter"/>
</dbReference>
<sequence length="485" mass="54151">MSDDDLGPSDFGQLPSSSTANDYYYSEEEVIDVEESITTLLASLQLERSRTRRPTESDDEQLRIVHQRLCQVITMETDDTSAYSIEMTRSEVKLLKKRKFQRIIVIYMNKDMSVSSNVSKIPLSRKRRLRRALPFSNCVREQIAILLGFVESLAEILVLELSIFGVPNKNEHRSIRKLIANALTNLTYGHAQSKRKLCFYPDFISTVVRVLNDAQNLAQVYAGLVRNLSWMSDGKMSDVLAPTARALARTAVLASDAGDDGCLRSALSALWNLASHSERNKRAICDEPGCLTMLTNILTSNARMTSLVRHDGVAMNQLNVLRNSAREDIRSAVKSVLNYLNQPTGYTRFNVEFNQTSQTSQITSVYGMDANAETHHAQAPINTNATTGDPDLSDSVLCTRSTSAQSLGSEVPLIFRLLKIAFIFRTHLVGRMPSASPGKSRHQHDSRNDNHLLADMIESAQPSPRKAQCSAMQSVCRDKCRIFII</sequence>
<dbReference type="GO" id="GO:0008013">
    <property type="term" value="F:beta-catenin binding"/>
    <property type="evidence" value="ECO:0007669"/>
    <property type="project" value="InterPro"/>
</dbReference>
<dbReference type="GO" id="GO:0016055">
    <property type="term" value="P:Wnt signaling pathway"/>
    <property type="evidence" value="ECO:0007669"/>
    <property type="project" value="UniProtKB-KW"/>
</dbReference>
<evidence type="ECO:0000256" key="2">
    <source>
        <dbReference type="ARBA" id="ARBA00022687"/>
    </source>
</evidence>
<dbReference type="GO" id="GO:0007399">
    <property type="term" value="P:nervous system development"/>
    <property type="evidence" value="ECO:0007669"/>
    <property type="project" value="TreeGrafter"/>
</dbReference>
<dbReference type="InterPro" id="IPR016024">
    <property type="entry name" value="ARM-type_fold"/>
</dbReference>
<dbReference type="SUPFAM" id="SSF48371">
    <property type="entry name" value="ARM repeat"/>
    <property type="match status" value="1"/>
</dbReference>
<dbReference type="Proteomes" id="UP000095283">
    <property type="component" value="Unplaced"/>
</dbReference>
<dbReference type="GO" id="GO:0016342">
    <property type="term" value="C:catenin complex"/>
    <property type="evidence" value="ECO:0007669"/>
    <property type="project" value="TreeGrafter"/>
</dbReference>
<dbReference type="Gene3D" id="1.25.10.10">
    <property type="entry name" value="Leucine-rich Repeat Variant"/>
    <property type="match status" value="1"/>
</dbReference>
<keyword evidence="2" id="KW-0879">Wnt signaling pathway</keyword>
<dbReference type="PANTHER" id="PTHR12607">
    <property type="entry name" value="ADENOMATOUS POLYPOSIS COLI PROTEIN FAMILY"/>
    <property type="match status" value="1"/>
</dbReference>
<dbReference type="GO" id="GO:0007389">
    <property type="term" value="P:pattern specification process"/>
    <property type="evidence" value="ECO:0007669"/>
    <property type="project" value="TreeGrafter"/>
</dbReference>
<dbReference type="GO" id="GO:0016477">
    <property type="term" value="P:cell migration"/>
    <property type="evidence" value="ECO:0007669"/>
    <property type="project" value="TreeGrafter"/>
</dbReference>
<feature type="region of interest" description="Disordered" evidence="3">
    <location>
        <begin position="1"/>
        <end position="20"/>
    </location>
</feature>
<accession>A0A1I7W7M3</accession>